<gene>
    <name evidence="7" type="ORF">SAMN02746089_00084</name>
</gene>
<evidence type="ECO:0000256" key="3">
    <source>
        <dbReference type="ARBA" id="ARBA00022692"/>
    </source>
</evidence>
<feature type="transmembrane region" description="Helical" evidence="6">
    <location>
        <begin position="400"/>
        <end position="420"/>
    </location>
</feature>
<protein>
    <submittedName>
        <fullName evidence="7">Na+-dependent transporter, SNF family</fullName>
    </submittedName>
</protein>
<keyword evidence="4 6" id="KW-1133">Transmembrane helix</keyword>
<accession>A0A1M4SNE6</accession>
<feature type="transmembrane region" description="Helical" evidence="6">
    <location>
        <begin position="362"/>
        <end position="380"/>
    </location>
</feature>
<feature type="transmembrane region" description="Helical" evidence="6">
    <location>
        <begin position="440"/>
        <end position="459"/>
    </location>
</feature>
<dbReference type="NCBIfam" id="NF037979">
    <property type="entry name" value="Na_transp"/>
    <property type="match status" value="1"/>
</dbReference>
<keyword evidence="8" id="KW-1185">Reference proteome</keyword>
<dbReference type="STRING" id="1121256.SAMN02746089_00084"/>
<dbReference type="EMBL" id="FQVH01000001">
    <property type="protein sequence ID" value="SHE33716.1"/>
    <property type="molecule type" value="Genomic_DNA"/>
</dbReference>
<keyword evidence="5 6" id="KW-0472">Membrane</keyword>
<dbReference type="Proteomes" id="UP000184088">
    <property type="component" value="Unassembled WGS sequence"/>
</dbReference>
<dbReference type="AlphaFoldDB" id="A0A1M4SNE6"/>
<dbReference type="PANTHER" id="PTHR42948">
    <property type="entry name" value="TRANSPORTER"/>
    <property type="match status" value="1"/>
</dbReference>
<sequence>MSNNRENWGSKLGLILAMAGNAIGLGNFWRYPYLAASNGGGAFMIPYIAAIIILGIPILMVEWNLGRYGGKYGHATIGPMIYLQAREVIKPKYAIIIGSICGMFAFMVTILINSYYNHIIGWTLGYSYLSVTGKYMNKAVSTGKVFTDYIQSPGLEITFWIIALALLGLAVTRGIQQGIETWSKIMMPVLYIFGIILAIRSLTVGSPVRPDWSAIKGLNYLWNPDWSKLSWQTALKAAGQVFYTLSLGMGIIENYASYLKADDDIVLSGITTASLNEFAEVILGGTIVIPIAYAFLGPEGLGAGVGLSFISLPNIFRNMGGGQFFGTLWFLLLFFAGFTSAIAMYNYLTALLEEDLGVKRKVAAFVVFMLYVISGLPVGLEPILTKTTNLAYLTELDNWVGSYLILIFGLLEVIVGAWLFGKYWLDETNRGAYWKVKPWFFNIFVKVVSPLMLLILIVFSTRDYIKQGYFKWIPGFLEKTPQLVSWVQSARIVIILVGIIGFIESYLSIKKKYGKEITSGEKLII</sequence>
<evidence type="ECO:0000256" key="6">
    <source>
        <dbReference type="SAM" id="Phobius"/>
    </source>
</evidence>
<proteinExistence type="predicted"/>
<feature type="transmembrane region" description="Helical" evidence="6">
    <location>
        <begin position="181"/>
        <end position="199"/>
    </location>
</feature>
<keyword evidence="2" id="KW-0813">Transport</keyword>
<dbReference type="CDD" id="cd10333">
    <property type="entry name" value="LeuT-like_sbd"/>
    <property type="match status" value="1"/>
</dbReference>
<feature type="transmembrane region" description="Helical" evidence="6">
    <location>
        <begin position="486"/>
        <end position="507"/>
    </location>
</feature>
<dbReference type="GO" id="GO:0016020">
    <property type="term" value="C:membrane"/>
    <property type="evidence" value="ECO:0007669"/>
    <property type="project" value="UniProtKB-SubCell"/>
</dbReference>
<feature type="transmembrane region" description="Helical" evidence="6">
    <location>
        <begin position="41"/>
        <end position="61"/>
    </location>
</feature>
<reference evidence="7 8" key="1">
    <citation type="submission" date="2016-11" db="EMBL/GenBank/DDBJ databases">
        <authorList>
            <person name="Jaros S."/>
            <person name="Januszkiewicz K."/>
            <person name="Wedrychowicz H."/>
        </authorList>
    </citation>
    <scope>NUCLEOTIDE SEQUENCE [LARGE SCALE GENOMIC DNA]</scope>
    <source>
        <strain evidence="7 8">DSM 17918</strain>
    </source>
</reference>
<feature type="transmembrane region" description="Helical" evidence="6">
    <location>
        <begin position="157"/>
        <end position="175"/>
    </location>
</feature>
<evidence type="ECO:0000256" key="4">
    <source>
        <dbReference type="ARBA" id="ARBA00022989"/>
    </source>
</evidence>
<dbReference type="InterPro" id="IPR037272">
    <property type="entry name" value="SNS_sf"/>
</dbReference>
<dbReference type="OrthoDB" id="9762833at2"/>
<dbReference type="InterPro" id="IPR000175">
    <property type="entry name" value="Na/ntran_symport"/>
</dbReference>
<evidence type="ECO:0000313" key="8">
    <source>
        <dbReference type="Proteomes" id="UP000184088"/>
    </source>
</evidence>
<feature type="transmembrane region" description="Helical" evidence="6">
    <location>
        <begin position="278"/>
        <end position="296"/>
    </location>
</feature>
<dbReference type="PROSITE" id="PS50267">
    <property type="entry name" value="NA_NEUROTRAN_SYMP_3"/>
    <property type="match status" value="1"/>
</dbReference>
<dbReference type="SUPFAM" id="SSF161070">
    <property type="entry name" value="SNF-like"/>
    <property type="match status" value="1"/>
</dbReference>
<evidence type="ECO:0000256" key="2">
    <source>
        <dbReference type="ARBA" id="ARBA00022448"/>
    </source>
</evidence>
<feature type="transmembrane region" description="Helical" evidence="6">
    <location>
        <begin position="93"/>
        <end position="113"/>
    </location>
</feature>
<evidence type="ECO:0000256" key="5">
    <source>
        <dbReference type="ARBA" id="ARBA00023136"/>
    </source>
</evidence>
<dbReference type="Pfam" id="PF00209">
    <property type="entry name" value="SNF"/>
    <property type="match status" value="2"/>
</dbReference>
<feature type="transmembrane region" description="Helical" evidence="6">
    <location>
        <begin position="328"/>
        <end position="350"/>
    </location>
</feature>
<name>A0A1M4SNE6_9THEO</name>
<dbReference type="PRINTS" id="PR00176">
    <property type="entry name" value="NANEUSMPORT"/>
</dbReference>
<feature type="transmembrane region" description="Helical" evidence="6">
    <location>
        <begin position="12"/>
        <end position="29"/>
    </location>
</feature>
<evidence type="ECO:0000313" key="7">
    <source>
        <dbReference type="EMBL" id="SHE33716.1"/>
    </source>
</evidence>
<comment type="subcellular location">
    <subcellularLocation>
        <location evidence="1">Membrane</location>
        <topology evidence="1">Multi-pass membrane protein</topology>
    </subcellularLocation>
</comment>
<keyword evidence="3 6" id="KW-0812">Transmembrane</keyword>
<evidence type="ECO:0000256" key="1">
    <source>
        <dbReference type="ARBA" id="ARBA00004141"/>
    </source>
</evidence>
<dbReference type="PANTHER" id="PTHR42948:SF1">
    <property type="entry name" value="TRANSPORTER"/>
    <property type="match status" value="1"/>
</dbReference>
<organism evidence="7 8">
    <name type="scientific">Caldanaerobius fijiensis DSM 17918</name>
    <dbReference type="NCBI Taxonomy" id="1121256"/>
    <lineage>
        <taxon>Bacteria</taxon>
        <taxon>Bacillati</taxon>
        <taxon>Bacillota</taxon>
        <taxon>Clostridia</taxon>
        <taxon>Thermoanaerobacterales</taxon>
        <taxon>Thermoanaerobacteraceae</taxon>
        <taxon>Caldanaerobius</taxon>
    </lineage>
</organism>
<dbReference type="RefSeq" id="WP_073341118.1">
    <property type="nucleotide sequence ID" value="NZ_FQVH01000001.1"/>
</dbReference>